<sequence>MSNITVTGHSTGHEDDPANRLIRLLDMVDALPDSVELRVRSYELLHLVPGAHVIDVGCGAGWAVGEMAERDVRAIGVDISEQMIAIGRQRRPEADLRVGDAYALPFQDGEVNGYRAERVYHELDDPARALAEARRVLAPGGRIVLIGQDWDTFVIDSDDPALTRTIVHSRADGVPNPRAARGYRNLLLNAGFDDVEVEVRTGVFTDGLMMPMLSGLAHAARSAGVITQGRADAWIAEQTGRARNGRLFLAIPLFVAAARRP</sequence>
<evidence type="ECO:0000259" key="1">
    <source>
        <dbReference type="Pfam" id="PF08241"/>
    </source>
</evidence>
<dbReference type="AlphaFoldDB" id="A0A239GWV4"/>
<proteinExistence type="predicted"/>
<dbReference type="CDD" id="cd02440">
    <property type="entry name" value="AdoMet_MTases"/>
    <property type="match status" value="1"/>
</dbReference>
<protein>
    <submittedName>
        <fullName evidence="2">Methyltransferase domain-containing protein</fullName>
    </submittedName>
</protein>
<keyword evidence="3" id="KW-1185">Reference proteome</keyword>
<reference evidence="2 3" key="1">
    <citation type="submission" date="2017-06" db="EMBL/GenBank/DDBJ databases">
        <authorList>
            <person name="Kim H.J."/>
            <person name="Triplett B.A."/>
        </authorList>
    </citation>
    <scope>NUCLEOTIDE SEQUENCE [LARGE SCALE GENOMIC DNA]</scope>
    <source>
        <strain evidence="2 3">CGMCC 4.2132</strain>
    </source>
</reference>
<dbReference type="InterPro" id="IPR029063">
    <property type="entry name" value="SAM-dependent_MTases_sf"/>
</dbReference>
<dbReference type="EMBL" id="FZOD01000014">
    <property type="protein sequence ID" value="SNS72534.1"/>
    <property type="molecule type" value="Genomic_DNA"/>
</dbReference>
<dbReference type="GO" id="GO:0032259">
    <property type="term" value="P:methylation"/>
    <property type="evidence" value="ECO:0007669"/>
    <property type="project" value="UniProtKB-KW"/>
</dbReference>
<dbReference type="OrthoDB" id="3636702at2"/>
<keyword evidence="2" id="KW-0489">Methyltransferase</keyword>
<dbReference type="Proteomes" id="UP000198282">
    <property type="component" value="Unassembled WGS sequence"/>
</dbReference>
<feature type="domain" description="Methyltransferase type 11" evidence="1">
    <location>
        <begin position="54"/>
        <end position="145"/>
    </location>
</feature>
<gene>
    <name evidence="2" type="ORF">SAMN05216276_1014145</name>
</gene>
<name>A0A239GWV4_9ACTN</name>
<dbReference type="GO" id="GO:0008757">
    <property type="term" value="F:S-adenosylmethionine-dependent methyltransferase activity"/>
    <property type="evidence" value="ECO:0007669"/>
    <property type="project" value="InterPro"/>
</dbReference>
<dbReference type="SUPFAM" id="SSF53335">
    <property type="entry name" value="S-adenosyl-L-methionine-dependent methyltransferases"/>
    <property type="match status" value="1"/>
</dbReference>
<dbReference type="RefSeq" id="WP_089208260.1">
    <property type="nucleotide sequence ID" value="NZ_FZOD01000014.1"/>
</dbReference>
<dbReference type="InterPro" id="IPR013216">
    <property type="entry name" value="Methyltransf_11"/>
</dbReference>
<dbReference type="Gene3D" id="3.40.50.150">
    <property type="entry name" value="Vaccinia Virus protein VP39"/>
    <property type="match status" value="1"/>
</dbReference>
<dbReference type="Pfam" id="PF08241">
    <property type="entry name" value="Methyltransf_11"/>
    <property type="match status" value="1"/>
</dbReference>
<dbReference type="PANTHER" id="PTHR43591">
    <property type="entry name" value="METHYLTRANSFERASE"/>
    <property type="match status" value="1"/>
</dbReference>
<organism evidence="2 3">
    <name type="scientific">Streptosporangium subroseum</name>
    <dbReference type="NCBI Taxonomy" id="106412"/>
    <lineage>
        <taxon>Bacteria</taxon>
        <taxon>Bacillati</taxon>
        <taxon>Actinomycetota</taxon>
        <taxon>Actinomycetes</taxon>
        <taxon>Streptosporangiales</taxon>
        <taxon>Streptosporangiaceae</taxon>
        <taxon>Streptosporangium</taxon>
    </lineage>
</organism>
<evidence type="ECO:0000313" key="2">
    <source>
        <dbReference type="EMBL" id="SNS72534.1"/>
    </source>
</evidence>
<evidence type="ECO:0000313" key="3">
    <source>
        <dbReference type="Proteomes" id="UP000198282"/>
    </source>
</evidence>
<keyword evidence="2" id="KW-0808">Transferase</keyword>
<accession>A0A239GWV4</accession>